<evidence type="ECO:0000256" key="8">
    <source>
        <dbReference type="ARBA" id="ARBA00023264"/>
    </source>
</evidence>
<evidence type="ECO:0000256" key="3">
    <source>
        <dbReference type="ARBA" id="ARBA00022679"/>
    </source>
</evidence>
<comment type="cofactor">
    <cofactor evidence="1">
        <name>Mg(2+)</name>
        <dbReference type="ChEBI" id="CHEBI:18420"/>
    </cofactor>
</comment>
<dbReference type="GO" id="GO:0016301">
    <property type="term" value="F:kinase activity"/>
    <property type="evidence" value="ECO:0007669"/>
    <property type="project" value="UniProtKB-KW"/>
</dbReference>
<proteinExistence type="inferred from homology"/>
<accession>A0ABQ6JC37</accession>
<dbReference type="PANTHER" id="PTHR12358">
    <property type="entry name" value="SPHINGOSINE KINASE"/>
    <property type="match status" value="1"/>
</dbReference>
<keyword evidence="7" id="KW-0443">Lipid metabolism</keyword>
<organism evidence="10 11">
    <name type="scientific">Angustibacter aerolatus</name>
    <dbReference type="NCBI Taxonomy" id="1162965"/>
    <lineage>
        <taxon>Bacteria</taxon>
        <taxon>Bacillati</taxon>
        <taxon>Actinomycetota</taxon>
        <taxon>Actinomycetes</taxon>
        <taxon>Kineosporiales</taxon>
        <taxon>Kineosporiaceae</taxon>
    </lineage>
</organism>
<dbReference type="InterPro" id="IPR050187">
    <property type="entry name" value="Lipid_Phosphate_FormReg"/>
</dbReference>
<dbReference type="Pfam" id="PF00781">
    <property type="entry name" value="DAGK_cat"/>
    <property type="match status" value="1"/>
</dbReference>
<sequence>MGARATARLAAAGHDVVDLTSQTPAEAEDRARSLVHDVDALVVVGGDGLVNLGVNVVAGTGTPLGVVAAGTGNDVADSLGLPVSRPEQAADVVLAGHVREVDAVRRTDDDHRTPRWYAGVLCGGFDAIVNERANGWVWPRGRMRYNLAIARERRCSARCRTASRLDGEPWVTEAMLVAVANGRSYGGGMRVTPDARMDDGLLDVLVVGPLSVPALARVFPKVFRGEHTSHPAVTIRRARRVRLETAGVVAYADGERFGPLPVEVEVVPSALRVLAPPGA</sequence>
<protein>
    <submittedName>
        <fullName evidence="10">Diacylglycerol kinase</fullName>
    </submittedName>
</protein>
<keyword evidence="7" id="KW-0594">Phospholipid biosynthesis</keyword>
<dbReference type="EMBL" id="BSUZ01000001">
    <property type="protein sequence ID" value="GMA84770.1"/>
    <property type="molecule type" value="Genomic_DNA"/>
</dbReference>
<keyword evidence="11" id="KW-1185">Reference proteome</keyword>
<evidence type="ECO:0000313" key="10">
    <source>
        <dbReference type="EMBL" id="GMA84770.1"/>
    </source>
</evidence>
<dbReference type="Pfam" id="PF19279">
    <property type="entry name" value="YegS_C"/>
    <property type="match status" value="1"/>
</dbReference>
<keyword evidence="5 10" id="KW-0418">Kinase</keyword>
<keyword evidence="3" id="KW-0808">Transferase</keyword>
<evidence type="ECO:0000256" key="5">
    <source>
        <dbReference type="ARBA" id="ARBA00022777"/>
    </source>
</evidence>
<keyword evidence="4" id="KW-0547">Nucleotide-binding</keyword>
<dbReference type="InterPro" id="IPR017438">
    <property type="entry name" value="ATP-NAD_kinase_N"/>
</dbReference>
<dbReference type="Proteomes" id="UP001157017">
    <property type="component" value="Unassembled WGS sequence"/>
</dbReference>
<evidence type="ECO:0000256" key="7">
    <source>
        <dbReference type="ARBA" id="ARBA00023209"/>
    </source>
</evidence>
<dbReference type="PANTHER" id="PTHR12358:SF106">
    <property type="entry name" value="LIPID KINASE YEGS"/>
    <property type="match status" value="1"/>
</dbReference>
<evidence type="ECO:0000256" key="1">
    <source>
        <dbReference type="ARBA" id="ARBA00001946"/>
    </source>
</evidence>
<dbReference type="Gene3D" id="2.60.200.40">
    <property type="match status" value="1"/>
</dbReference>
<dbReference type="InterPro" id="IPR016064">
    <property type="entry name" value="NAD/diacylglycerol_kinase_sf"/>
</dbReference>
<evidence type="ECO:0000256" key="4">
    <source>
        <dbReference type="ARBA" id="ARBA00022741"/>
    </source>
</evidence>
<keyword evidence="7" id="KW-0444">Lipid biosynthesis</keyword>
<comment type="caution">
    <text evidence="10">The sequence shown here is derived from an EMBL/GenBank/DDBJ whole genome shotgun (WGS) entry which is preliminary data.</text>
</comment>
<dbReference type="SUPFAM" id="SSF111331">
    <property type="entry name" value="NAD kinase/diacylglycerol kinase-like"/>
    <property type="match status" value="1"/>
</dbReference>
<feature type="domain" description="DAGKc" evidence="9">
    <location>
        <begin position="1"/>
        <end position="110"/>
    </location>
</feature>
<reference evidence="11" key="1">
    <citation type="journal article" date="2019" name="Int. J. Syst. Evol. Microbiol.">
        <title>The Global Catalogue of Microorganisms (GCM) 10K type strain sequencing project: providing services to taxonomists for standard genome sequencing and annotation.</title>
        <authorList>
            <consortium name="The Broad Institute Genomics Platform"/>
            <consortium name="The Broad Institute Genome Sequencing Center for Infectious Disease"/>
            <person name="Wu L."/>
            <person name="Ma J."/>
        </authorList>
    </citation>
    <scope>NUCLEOTIDE SEQUENCE [LARGE SCALE GENOMIC DNA]</scope>
    <source>
        <strain evidence="11">NBRC 108730</strain>
    </source>
</reference>
<keyword evidence="6" id="KW-0067">ATP-binding</keyword>
<dbReference type="PROSITE" id="PS50146">
    <property type="entry name" value="DAGK"/>
    <property type="match status" value="1"/>
</dbReference>
<evidence type="ECO:0000313" key="11">
    <source>
        <dbReference type="Proteomes" id="UP001157017"/>
    </source>
</evidence>
<keyword evidence="8" id="KW-1208">Phospholipid metabolism</keyword>
<evidence type="ECO:0000256" key="2">
    <source>
        <dbReference type="ARBA" id="ARBA00005983"/>
    </source>
</evidence>
<dbReference type="Gene3D" id="3.40.50.10330">
    <property type="entry name" value="Probable inorganic polyphosphate/atp-NAD kinase, domain 1"/>
    <property type="match status" value="1"/>
</dbReference>
<dbReference type="InterPro" id="IPR001206">
    <property type="entry name" value="Diacylglycerol_kinase_cat_dom"/>
</dbReference>
<gene>
    <name evidence="10" type="ORF">GCM10025868_00200</name>
</gene>
<evidence type="ECO:0000259" key="9">
    <source>
        <dbReference type="PROSITE" id="PS50146"/>
    </source>
</evidence>
<name>A0ABQ6JC37_9ACTN</name>
<comment type="similarity">
    <text evidence="2">Belongs to the diacylglycerol/lipid kinase family.</text>
</comment>
<evidence type="ECO:0000256" key="6">
    <source>
        <dbReference type="ARBA" id="ARBA00022840"/>
    </source>
</evidence>
<dbReference type="InterPro" id="IPR045540">
    <property type="entry name" value="YegS/DAGK_C"/>
</dbReference>